<dbReference type="OrthoDB" id="106887at2"/>
<dbReference type="PANTHER" id="PTHR23403:SF6">
    <property type="entry name" value="CYTOSOLIC NEUTRAL TREHALASE-RELATED"/>
    <property type="match status" value="1"/>
</dbReference>
<evidence type="ECO:0000313" key="4">
    <source>
        <dbReference type="EMBL" id="EIL90252.1"/>
    </source>
</evidence>
<dbReference type="Gene3D" id="1.50.10.10">
    <property type="match status" value="1"/>
</dbReference>
<feature type="chain" id="PRO_5003696099" evidence="3">
    <location>
        <begin position="24"/>
        <end position="562"/>
    </location>
</feature>
<dbReference type="PROSITE" id="PS00928">
    <property type="entry name" value="TREHALASE_2"/>
    <property type="match status" value="1"/>
</dbReference>
<dbReference type="AlphaFoldDB" id="I4VSR1"/>
<reference evidence="4 5" key="1">
    <citation type="journal article" date="2012" name="J. Bacteriol.">
        <title>Genome sequences for six rhodanobacter strains, isolated from soils and the terrestrial subsurface, with variable denitrification capabilities.</title>
        <authorList>
            <person name="Kostka J.E."/>
            <person name="Green S.J."/>
            <person name="Rishishwar L."/>
            <person name="Prakash O."/>
            <person name="Katz L.S."/>
            <person name="Marino-Ramirez L."/>
            <person name="Jordan I.K."/>
            <person name="Munk C."/>
            <person name="Ivanova N."/>
            <person name="Mikhailova N."/>
            <person name="Watson D.B."/>
            <person name="Brown S.D."/>
            <person name="Palumbo A.V."/>
            <person name="Brooks S.C."/>
        </authorList>
    </citation>
    <scope>NUCLEOTIDE SEQUENCE [LARGE SCALE GENOMIC DNA]</scope>
    <source>
        <strain evidence="5">Jip2T</strain>
    </source>
</reference>
<dbReference type="InterPro" id="IPR008928">
    <property type="entry name" value="6-hairpin_glycosidase_sf"/>
</dbReference>
<dbReference type="InterPro" id="IPR001661">
    <property type="entry name" value="Glyco_hydro_37"/>
</dbReference>
<dbReference type="GO" id="GO:0004555">
    <property type="term" value="F:alpha,alpha-trehalase activity"/>
    <property type="evidence" value="ECO:0007669"/>
    <property type="project" value="InterPro"/>
</dbReference>
<dbReference type="eggNOG" id="COG1626">
    <property type="taxonomic scope" value="Bacteria"/>
</dbReference>
<organism evidence="4 5">
    <name type="scientific">Rhodanobacter fulvus Jip2</name>
    <dbReference type="NCBI Taxonomy" id="1163408"/>
    <lineage>
        <taxon>Bacteria</taxon>
        <taxon>Pseudomonadati</taxon>
        <taxon>Pseudomonadota</taxon>
        <taxon>Gammaproteobacteria</taxon>
        <taxon>Lysobacterales</taxon>
        <taxon>Rhodanobacteraceae</taxon>
        <taxon>Rhodanobacter</taxon>
    </lineage>
</organism>
<dbReference type="PATRIC" id="fig|1163408.3.peg.1147"/>
<protein>
    <submittedName>
        <fullName evidence="4">Alpha,alpha-trehalase</fullName>
    </submittedName>
</protein>
<feature type="signal peptide" evidence="3">
    <location>
        <begin position="1"/>
        <end position="23"/>
    </location>
</feature>
<keyword evidence="3" id="KW-0732">Signal</keyword>
<keyword evidence="5" id="KW-1185">Reference proteome</keyword>
<dbReference type="RefSeq" id="WP_007080758.1">
    <property type="nucleotide sequence ID" value="NZ_AJXU01000028.1"/>
</dbReference>
<name>I4VSR1_9GAMM</name>
<dbReference type="PRINTS" id="PR00744">
    <property type="entry name" value="GLHYDRLASE37"/>
</dbReference>
<dbReference type="STRING" id="1163408.UU9_05589"/>
<comment type="caution">
    <text evidence="4">The sequence shown here is derived from an EMBL/GenBank/DDBJ whole genome shotgun (WGS) entry which is preliminary data.</text>
</comment>
<gene>
    <name evidence="4" type="ORF">UU9_05589</name>
</gene>
<keyword evidence="1" id="KW-0378">Hydrolase</keyword>
<accession>I4VSR1</accession>
<dbReference type="InterPro" id="IPR018232">
    <property type="entry name" value="Glyco_hydro_37_CS"/>
</dbReference>
<proteinExistence type="predicted"/>
<dbReference type="InterPro" id="IPR012341">
    <property type="entry name" value="6hp_glycosidase-like_sf"/>
</dbReference>
<evidence type="ECO:0000256" key="3">
    <source>
        <dbReference type="SAM" id="SignalP"/>
    </source>
</evidence>
<keyword evidence="2" id="KW-0326">Glycosidase</keyword>
<evidence type="ECO:0000313" key="5">
    <source>
        <dbReference type="Proteomes" id="UP000004210"/>
    </source>
</evidence>
<sequence length="562" mass="62447">MKIFFRCAFATALSLALAAGAWGAQPGSAQPDPQRTRAYIDHAWSTLTRSMDDCASLADSKIASHPVLYLPANVPTPPKVARLKQPCGVDVRKLPRPITELAGLSPTRLDVQGLLYLPHPYVVPGGFFNEMYGWDSYFIVLGLLADHRPALARGMVDNFLFEVAHYGAVLNANRTYYLTRSQPPFLGAMIRALLDDPAAFRNRAEAQAWLRHAYPLAVRDHDIWLRKEHRAGDTGLARYFDLGGARPVQEIPDSDYLVTAIDWLLAHPSIHRDYLVKAPEHPDAAEAAHLKTVSCDVQASAVCAAAWSNGYRLSADFYLGDRAMRESGFDTSFRFGPFGGSTHHYAPVGLNSLLYRYERDLHDFAARLDLDDDAQRWASAADARRRAIDTYLWRADRGMYMDYDFVNKTSSNYAYLTTFYPLWAGAASPRQAEAVRAKLPVFEHMGGLAMSDHVSGAQWDAPFGWAPTNWLAVAGLDAYGFHTDARRIARAFTATIDRSLAADGTIREKYNMVSGNADVKISAGYKDNVIGFGWTNGVYLKLQQLLHAAQPDHERRAGYAVH</sequence>
<dbReference type="Pfam" id="PF01204">
    <property type="entry name" value="Trehalase"/>
    <property type="match status" value="1"/>
</dbReference>
<dbReference type="PANTHER" id="PTHR23403">
    <property type="entry name" value="TREHALASE"/>
    <property type="match status" value="1"/>
</dbReference>
<dbReference type="GO" id="GO:0005993">
    <property type="term" value="P:trehalose catabolic process"/>
    <property type="evidence" value="ECO:0007669"/>
    <property type="project" value="TreeGrafter"/>
</dbReference>
<evidence type="ECO:0000256" key="2">
    <source>
        <dbReference type="ARBA" id="ARBA00023295"/>
    </source>
</evidence>
<evidence type="ECO:0000256" key="1">
    <source>
        <dbReference type="ARBA" id="ARBA00022801"/>
    </source>
</evidence>
<dbReference type="Proteomes" id="UP000004210">
    <property type="component" value="Unassembled WGS sequence"/>
</dbReference>
<dbReference type="SUPFAM" id="SSF48208">
    <property type="entry name" value="Six-hairpin glycosidases"/>
    <property type="match status" value="1"/>
</dbReference>
<dbReference type="EMBL" id="AJXU01000028">
    <property type="protein sequence ID" value="EIL90252.1"/>
    <property type="molecule type" value="Genomic_DNA"/>
</dbReference>